<keyword evidence="2" id="KW-0808">Transferase</keyword>
<evidence type="ECO:0000256" key="4">
    <source>
        <dbReference type="ARBA" id="ARBA00022842"/>
    </source>
</evidence>
<feature type="non-terminal residue" evidence="7">
    <location>
        <position position="72"/>
    </location>
</feature>
<dbReference type="InterPro" id="IPR009014">
    <property type="entry name" value="Transketo_C/PFOR_II"/>
</dbReference>
<organism evidence="7 8">
    <name type="scientific">Diploptera punctata</name>
    <name type="common">Pacific beetle cockroach</name>
    <dbReference type="NCBI Taxonomy" id="6984"/>
    <lineage>
        <taxon>Eukaryota</taxon>
        <taxon>Metazoa</taxon>
        <taxon>Ecdysozoa</taxon>
        <taxon>Arthropoda</taxon>
        <taxon>Hexapoda</taxon>
        <taxon>Insecta</taxon>
        <taxon>Pterygota</taxon>
        <taxon>Neoptera</taxon>
        <taxon>Polyneoptera</taxon>
        <taxon>Dictyoptera</taxon>
        <taxon>Blattodea</taxon>
        <taxon>Blaberoidea</taxon>
        <taxon>Blaberidae</taxon>
        <taxon>Diplopterinae</taxon>
        <taxon>Diploptera</taxon>
    </lineage>
</organism>
<dbReference type="GO" id="GO:0046872">
    <property type="term" value="F:metal ion binding"/>
    <property type="evidence" value="ECO:0007669"/>
    <property type="project" value="UniProtKB-KW"/>
</dbReference>
<comment type="caution">
    <text evidence="7">The sequence shown here is derived from an EMBL/GenBank/DDBJ whole genome shotgun (WGS) entry which is preliminary data.</text>
</comment>
<dbReference type="AlphaFoldDB" id="A0AAD8EG21"/>
<keyword evidence="3" id="KW-0479">Metal-binding</keyword>
<dbReference type="Gene3D" id="3.40.50.920">
    <property type="match status" value="1"/>
</dbReference>
<dbReference type="GO" id="GO:0030976">
    <property type="term" value="F:thiamine pyrophosphate binding"/>
    <property type="evidence" value="ECO:0007669"/>
    <property type="project" value="TreeGrafter"/>
</dbReference>
<reference evidence="7" key="1">
    <citation type="journal article" date="2023" name="IScience">
        <title>Live-bearing cockroach genome reveals convergent evolutionary mechanisms linked to viviparity in insects and beyond.</title>
        <authorList>
            <person name="Fouks B."/>
            <person name="Harrison M.C."/>
            <person name="Mikhailova A.A."/>
            <person name="Marchal E."/>
            <person name="English S."/>
            <person name="Carruthers M."/>
            <person name="Jennings E.C."/>
            <person name="Chiamaka E.L."/>
            <person name="Frigard R.A."/>
            <person name="Pippel M."/>
            <person name="Attardo G.M."/>
            <person name="Benoit J.B."/>
            <person name="Bornberg-Bauer E."/>
            <person name="Tobe S.S."/>
        </authorList>
    </citation>
    <scope>NUCLEOTIDE SEQUENCE</scope>
    <source>
        <strain evidence="7">Stay&amp;Tobe</strain>
    </source>
</reference>
<dbReference type="Pfam" id="PF02780">
    <property type="entry name" value="Transketolase_C"/>
    <property type="match status" value="1"/>
</dbReference>
<keyword evidence="8" id="KW-1185">Reference proteome</keyword>
<dbReference type="GO" id="GO:0004802">
    <property type="term" value="F:transketolase activity"/>
    <property type="evidence" value="ECO:0007669"/>
    <property type="project" value="UniProtKB-EC"/>
</dbReference>
<feature type="domain" description="Transketolase C-terminal" evidence="6">
    <location>
        <begin position="5"/>
        <end position="71"/>
    </location>
</feature>
<name>A0AAD8EG21_DIPPU</name>
<dbReference type="EC" id="2.2.1.1" evidence="1"/>
<dbReference type="Proteomes" id="UP001233999">
    <property type="component" value="Unassembled WGS sequence"/>
</dbReference>
<sequence>MLRAIISNAKECGGKILTVEDHYPQGVGVGEAVLSAVALEKNIIVKKLAVQEVPRSGPPTVLLEKYGISGQK</sequence>
<dbReference type="InterPro" id="IPR033248">
    <property type="entry name" value="Transketolase_C"/>
</dbReference>
<evidence type="ECO:0000313" key="8">
    <source>
        <dbReference type="Proteomes" id="UP001233999"/>
    </source>
</evidence>
<accession>A0AAD8EG21</accession>
<dbReference type="EMBL" id="JASPKZ010005102">
    <property type="protein sequence ID" value="KAJ9589195.1"/>
    <property type="molecule type" value="Genomic_DNA"/>
</dbReference>
<proteinExistence type="predicted"/>
<evidence type="ECO:0000313" key="7">
    <source>
        <dbReference type="EMBL" id="KAJ9589195.1"/>
    </source>
</evidence>
<evidence type="ECO:0000256" key="1">
    <source>
        <dbReference type="ARBA" id="ARBA00013152"/>
    </source>
</evidence>
<dbReference type="PANTHER" id="PTHR43195:SF1">
    <property type="entry name" value="FI06132P-RELATED"/>
    <property type="match status" value="1"/>
</dbReference>
<reference evidence="7" key="2">
    <citation type="submission" date="2023-05" db="EMBL/GenBank/DDBJ databases">
        <authorList>
            <person name="Fouks B."/>
        </authorList>
    </citation>
    <scope>NUCLEOTIDE SEQUENCE</scope>
    <source>
        <strain evidence="7">Stay&amp;Tobe</strain>
        <tissue evidence="7">Testes</tissue>
    </source>
</reference>
<protein>
    <recommendedName>
        <fullName evidence="1">transketolase</fullName>
        <ecNumber evidence="1">2.2.1.1</ecNumber>
    </recommendedName>
</protein>
<evidence type="ECO:0000256" key="2">
    <source>
        <dbReference type="ARBA" id="ARBA00022679"/>
    </source>
</evidence>
<evidence type="ECO:0000256" key="3">
    <source>
        <dbReference type="ARBA" id="ARBA00022723"/>
    </source>
</evidence>
<keyword evidence="5" id="KW-0786">Thiamine pyrophosphate</keyword>
<evidence type="ECO:0000259" key="6">
    <source>
        <dbReference type="Pfam" id="PF02780"/>
    </source>
</evidence>
<dbReference type="PANTHER" id="PTHR43195">
    <property type="entry name" value="TRANSKETOLASE"/>
    <property type="match status" value="1"/>
</dbReference>
<gene>
    <name evidence="7" type="ORF">L9F63_028020</name>
</gene>
<evidence type="ECO:0000256" key="5">
    <source>
        <dbReference type="ARBA" id="ARBA00023052"/>
    </source>
</evidence>
<dbReference type="InterPro" id="IPR051424">
    <property type="entry name" value="Transketolase-like"/>
</dbReference>
<keyword evidence="4" id="KW-0460">Magnesium</keyword>